<gene>
    <name evidence="1" type="ORF">NQ317_003581</name>
</gene>
<name>A0ABQ9JEQ8_9CUCU</name>
<protein>
    <submittedName>
        <fullName evidence="1">Uncharacterized protein</fullName>
    </submittedName>
</protein>
<comment type="caution">
    <text evidence="1">The sequence shown here is derived from an EMBL/GenBank/DDBJ whole genome shotgun (WGS) entry which is preliminary data.</text>
</comment>
<organism evidence="1 2">
    <name type="scientific">Molorchus minor</name>
    <dbReference type="NCBI Taxonomy" id="1323400"/>
    <lineage>
        <taxon>Eukaryota</taxon>
        <taxon>Metazoa</taxon>
        <taxon>Ecdysozoa</taxon>
        <taxon>Arthropoda</taxon>
        <taxon>Hexapoda</taxon>
        <taxon>Insecta</taxon>
        <taxon>Pterygota</taxon>
        <taxon>Neoptera</taxon>
        <taxon>Endopterygota</taxon>
        <taxon>Coleoptera</taxon>
        <taxon>Polyphaga</taxon>
        <taxon>Cucujiformia</taxon>
        <taxon>Chrysomeloidea</taxon>
        <taxon>Cerambycidae</taxon>
        <taxon>Lamiinae</taxon>
        <taxon>Monochamini</taxon>
        <taxon>Molorchus</taxon>
    </lineage>
</organism>
<sequence>MQGSLDLVLLVGKRDIISLILLQSYIACRELSGSQDSQALKSEKLTFRFYLSTARRTLPDNVQLSPENVLPNCFDNNAELSLDILGCQGFFIFVVEMLAPSPPPFVIAESFKTALWYTSFLPSFLKEMPVTEGYKKNGKTRTGDGTNKFTT</sequence>
<reference evidence="1" key="1">
    <citation type="journal article" date="2023" name="Insect Mol. Biol.">
        <title>Genome sequencing provides insights into the evolution of gene families encoding plant cell wall-degrading enzymes in longhorned beetles.</title>
        <authorList>
            <person name="Shin N.R."/>
            <person name="Okamura Y."/>
            <person name="Kirsch R."/>
            <person name="Pauchet Y."/>
        </authorList>
    </citation>
    <scope>NUCLEOTIDE SEQUENCE</scope>
    <source>
        <strain evidence="1">MMC_N1</strain>
    </source>
</reference>
<dbReference type="Proteomes" id="UP001162164">
    <property type="component" value="Unassembled WGS sequence"/>
</dbReference>
<dbReference type="EMBL" id="JAPWTJ010000736">
    <property type="protein sequence ID" value="KAJ8976040.1"/>
    <property type="molecule type" value="Genomic_DNA"/>
</dbReference>
<accession>A0ABQ9JEQ8</accession>
<proteinExistence type="predicted"/>
<keyword evidence="2" id="KW-1185">Reference proteome</keyword>
<evidence type="ECO:0000313" key="2">
    <source>
        <dbReference type="Proteomes" id="UP001162164"/>
    </source>
</evidence>
<evidence type="ECO:0000313" key="1">
    <source>
        <dbReference type="EMBL" id="KAJ8976040.1"/>
    </source>
</evidence>